<keyword evidence="2" id="KW-0472">Membrane</keyword>
<feature type="transmembrane region" description="Helical" evidence="2">
    <location>
        <begin position="112"/>
        <end position="133"/>
    </location>
</feature>
<keyword evidence="4" id="KW-1185">Reference proteome</keyword>
<feature type="region of interest" description="Disordered" evidence="1">
    <location>
        <begin position="1"/>
        <end position="26"/>
    </location>
</feature>
<protein>
    <submittedName>
        <fullName evidence="3">Uncharacterized protein</fullName>
    </submittedName>
</protein>
<dbReference type="Proteomes" id="UP000280861">
    <property type="component" value="Unassembled WGS sequence"/>
</dbReference>
<evidence type="ECO:0000256" key="1">
    <source>
        <dbReference type="SAM" id="MobiDB-lite"/>
    </source>
</evidence>
<evidence type="ECO:0000256" key="2">
    <source>
        <dbReference type="SAM" id="Phobius"/>
    </source>
</evidence>
<dbReference type="EMBL" id="UXAU01000032">
    <property type="protein sequence ID" value="VDC29967.1"/>
    <property type="molecule type" value="Genomic_DNA"/>
</dbReference>
<accession>A0A3P5X6P7</accession>
<keyword evidence="2" id="KW-0812">Transmembrane</keyword>
<dbReference type="RefSeq" id="WP_124092381.1">
    <property type="nucleotide sequence ID" value="NZ_CBCRYA010000022.1"/>
</dbReference>
<evidence type="ECO:0000313" key="3">
    <source>
        <dbReference type="EMBL" id="VDC29967.1"/>
    </source>
</evidence>
<gene>
    <name evidence="3" type="ORF">PSET11_02312</name>
</gene>
<feature type="transmembrane region" description="Helical" evidence="2">
    <location>
        <begin position="139"/>
        <end position="159"/>
    </location>
</feature>
<feature type="transmembrane region" description="Helical" evidence="2">
    <location>
        <begin position="78"/>
        <end position="105"/>
    </location>
</feature>
<name>A0A3P5X6P7_9MICC</name>
<dbReference type="OrthoDB" id="4946139at2"/>
<feature type="compositionally biased region" description="Basic and acidic residues" evidence="1">
    <location>
        <begin position="1"/>
        <end position="12"/>
    </location>
</feature>
<sequence>MTDESTRREGPAHPHPGHQVPPADDDGPYRVVLDSYAFLKGWFIASMLWLAGLATVILISDAIFAMETGRSDSYMSGILPMILLYGFGVAILAGIPLGALLAFLLRPVENQWLHVAAFFAAPTLIFWLLGGILGLGFGLALLGLWSTVGLASAIGRLAVRRNAPLLPQRALRST</sequence>
<dbReference type="AlphaFoldDB" id="A0A3P5X6P7"/>
<organism evidence="3 4">
    <name type="scientific">Arthrobacter ulcerisalmonis</name>
    <dbReference type="NCBI Taxonomy" id="2483813"/>
    <lineage>
        <taxon>Bacteria</taxon>
        <taxon>Bacillati</taxon>
        <taxon>Actinomycetota</taxon>
        <taxon>Actinomycetes</taxon>
        <taxon>Micrococcales</taxon>
        <taxon>Micrococcaceae</taxon>
        <taxon>Arthrobacter</taxon>
    </lineage>
</organism>
<reference evidence="3 4" key="1">
    <citation type="submission" date="2018-11" db="EMBL/GenBank/DDBJ databases">
        <authorList>
            <person name="Criscuolo A."/>
        </authorList>
    </citation>
    <scope>NUCLEOTIDE SEQUENCE [LARGE SCALE GENOMIC DNA]</scope>
    <source>
        <strain evidence="3">AT11b</strain>
    </source>
</reference>
<feature type="transmembrane region" description="Helical" evidence="2">
    <location>
        <begin position="42"/>
        <end position="66"/>
    </location>
</feature>
<proteinExistence type="predicted"/>
<evidence type="ECO:0000313" key="4">
    <source>
        <dbReference type="Proteomes" id="UP000280861"/>
    </source>
</evidence>
<keyword evidence="2" id="KW-1133">Transmembrane helix</keyword>